<evidence type="ECO:0000313" key="2">
    <source>
        <dbReference type="Proteomes" id="UP000319555"/>
    </source>
</evidence>
<organism evidence="1 2">
    <name type="scientific">Ruegeria faecimaris</name>
    <dbReference type="NCBI Taxonomy" id="686389"/>
    <lineage>
        <taxon>Bacteria</taxon>
        <taxon>Pseudomonadati</taxon>
        <taxon>Pseudomonadota</taxon>
        <taxon>Alphaproteobacteria</taxon>
        <taxon>Rhodobacterales</taxon>
        <taxon>Roseobacteraceae</taxon>
        <taxon>Ruegeria</taxon>
    </lineage>
</organism>
<keyword evidence="2" id="KW-1185">Reference proteome</keyword>
<dbReference type="OrthoDB" id="7709453at2"/>
<accession>A0A521B2P7</accession>
<sequence length="61" mass="6691">MTKLPESAKSQNPSSLTRRIEELRAKPATDISHGEALLLQGNAISSLREQRLARSLADFAD</sequence>
<dbReference type="Proteomes" id="UP000319555">
    <property type="component" value="Unassembled WGS sequence"/>
</dbReference>
<dbReference type="RefSeq" id="WP_142633690.1">
    <property type="nucleotide sequence ID" value="NZ_CANLVA010000001.1"/>
</dbReference>
<gene>
    <name evidence="1" type="ORF">SAMN06265380_101505</name>
</gene>
<dbReference type="AlphaFoldDB" id="A0A521B2P7"/>
<evidence type="ECO:0000313" key="1">
    <source>
        <dbReference type="EMBL" id="SMO41357.1"/>
    </source>
</evidence>
<reference evidence="1 2" key="1">
    <citation type="submission" date="2017-05" db="EMBL/GenBank/DDBJ databases">
        <authorList>
            <person name="Varghese N."/>
            <person name="Submissions S."/>
        </authorList>
    </citation>
    <scope>NUCLEOTIDE SEQUENCE [LARGE SCALE GENOMIC DNA]</scope>
    <source>
        <strain evidence="1 2">DSM 28009</strain>
    </source>
</reference>
<name>A0A521B2P7_9RHOB</name>
<dbReference type="EMBL" id="FXTE01000001">
    <property type="protein sequence ID" value="SMO41357.1"/>
    <property type="molecule type" value="Genomic_DNA"/>
</dbReference>
<protein>
    <submittedName>
        <fullName evidence="1">Uncharacterized protein</fullName>
    </submittedName>
</protein>
<proteinExistence type="predicted"/>